<evidence type="ECO:0000256" key="16">
    <source>
        <dbReference type="SAM" id="Phobius"/>
    </source>
</evidence>
<keyword evidence="9" id="KW-0249">Electron transport</keyword>
<evidence type="ECO:0000256" key="2">
    <source>
        <dbReference type="ARBA" id="ARBA00005698"/>
    </source>
</evidence>
<accession>A0A1P8NMN2</accession>
<dbReference type="EC" id="7.1.1.2" evidence="3"/>
<evidence type="ECO:0000256" key="14">
    <source>
        <dbReference type="ARBA" id="ARBA00031019"/>
    </source>
</evidence>
<reference evidence="17" key="1">
    <citation type="journal article" date="2015" name="Methods Ecol Evol">
        <title>Validating the power of mitochondrial metagenomics for community ecology and phylogenetics of complex assemblages.</title>
        <authorList>
            <person name="Gomez-Rodriguez C."/>
            <person name="Crampton-Platt A."/>
            <person name="Timmermans M.J.T.N."/>
            <person name="Baselga A."/>
            <person name="Vogler A.P."/>
        </authorList>
    </citation>
    <scope>NUCLEOTIDE SEQUENCE</scope>
</reference>
<dbReference type="EMBL" id="KX943412">
    <property type="protein sequence ID" value="APX39714.1"/>
    <property type="molecule type" value="Genomic_DNA"/>
</dbReference>
<reference evidence="17" key="2">
    <citation type="submission" date="2016-10" db="EMBL/GenBank/DDBJ databases">
        <authorList>
            <person name="Gomez-Rodriguez C."/>
            <person name="Crampton-Platt A."/>
            <person name="Timmermans M.J.T.N."/>
            <person name="Baselga A."/>
            <person name="Vogler A.P."/>
        </authorList>
    </citation>
    <scope>NUCLEOTIDE SEQUENCE</scope>
</reference>
<keyword evidence="7 16" id="KW-0812">Transmembrane</keyword>
<evidence type="ECO:0000256" key="15">
    <source>
        <dbReference type="ARBA" id="ARBA00049551"/>
    </source>
</evidence>
<gene>
    <name evidence="17" type="primary">nad6</name>
</gene>
<organism evidence="17">
    <name type="scientific">Cassida rubiginosa</name>
    <name type="common">Green tortoise beetle</name>
    <dbReference type="NCBI Taxonomy" id="294607"/>
    <lineage>
        <taxon>Eukaryota</taxon>
        <taxon>Metazoa</taxon>
        <taxon>Ecdysozoa</taxon>
        <taxon>Arthropoda</taxon>
        <taxon>Hexapoda</taxon>
        <taxon>Insecta</taxon>
        <taxon>Pterygota</taxon>
        <taxon>Neoptera</taxon>
        <taxon>Endopterygota</taxon>
        <taxon>Coleoptera</taxon>
        <taxon>Polyphaga</taxon>
        <taxon>Cucujiformia</taxon>
        <taxon>Chrysomeloidea</taxon>
        <taxon>Chrysomelidae</taxon>
        <taxon>Cassidinae</taxon>
        <taxon>Cassida</taxon>
    </lineage>
</organism>
<feature type="transmembrane region" description="Helical" evidence="16">
    <location>
        <begin position="52"/>
        <end position="72"/>
    </location>
</feature>
<protein>
    <recommendedName>
        <fullName evidence="4">NADH-ubiquinone oxidoreductase chain 6</fullName>
        <ecNumber evidence="3">7.1.1.2</ecNumber>
    </recommendedName>
    <alternativeName>
        <fullName evidence="14">NADH dehydrogenase subunit 6</fullName>
    </alternativeName>
</protein>
<keyword evidence="12 17" id="KW-0496">Mitochondrion</keyword>
<feature type="transmembrane region" description="Helical" evidence="16">
    <location>
        <begin position="84"/>
        <end position="105"/>
    </location>
</feature>
<comment type="catalytic activity">
    <reaction evidence="15">
        <text>a ubiquinone + NADH + 5 H(+)(in) = a ubiquinol + NAD(+) + 4 H(+)(out)</text>
        <dbReference type="Rhea" id="RHEA:29091"/>
        <dbReference type="Rhea" id="RHEA-COMP:9565"/>
        <dbReference type="Rhea" id="RHEA-COMP:9566"/>
        <dbReference type="ChEBI" id="CHEBI:15378"/>
        <dbReference type="ChEBI" id="CHEBI:16389"/>
        <dbReference type="ChEBI" id="CHEBI:17976"/>
        <dbReference type="ChEBI" id="CHEBI:57540"/>
        <dbReference type="ChEBI" id="CHEBI:57945"/>
        <dbReference type="EC" id="7.1.1.2"/>
    </reaction>
</comment>
<name>A0A1P8NMN2_CASRU</name>
<evidence type="ECO:0000256" key="9">
    <source>
        <dbReference type="ARBA" id="ARBA00022982"/>
    </source>
</evidence>
<evidence type="ECO:0000256" key="11">
    <source>
        <dbReference type="ARBA" id="ARBA00023027"/>
    </source>
</evidence>
<evidence type="ECO:0000256" key="10">
    <source>
        <dbReference type="ARBA" id="ARBA00022989"/>
    </source>
</evidence>
<dbReference type="InterPro" id="IPR050269">
    <property type="entry name" value="ComplexI_Subunit6"/>
</dbReference>
<comment type="similarity">
    <text evidence="2">Belongs to the complex I subunit 6 family.</text>
</comment>
<dbReference type="AlphaFoldDB" id="A0A1P8NMN2"/>
<evidence type="ECO:0000256" key="6">
    <source>
        <dbReference type="ARBA" id="ARBA00022660"/>
    </source>
</evidence>
<evidence type="ECO:0000256" key="1">
    <source>
        <dbReference type="ARBA" id="ARBA00004225"/>
    </source>
</evidence>
<keyword evidence="11" id="KW-0520">NAD</keyword>
<keyword evidence="6" id="KW-0679">Respiratory chain</keyword>
<geneLocation type="mitochondrion" evidence="17"/>
<evidence type="ECO:0000313" key="17">
    <source>
        <dbReference type="EMBL" id="APX39714.1"/>
    </source>
</evidence>
<keyword evidence="5" id="KW-0813">Transport</keyword>
<dbReference type="GO" id="GO:0008137">
    <property type="term" value="F:NADH dehydrogenase (ubiquinone) activity"/>
    <property type="evidence" value="ECO:0007669"/>
    <property type="project" value="UniProtKB-EC"/>
</dbReference>
<evidence type="ECO:0000256" key="3">
    <source>
        <dbReference type="ARBA" id="ARBA00012944"/>
    </source>
</evidence>
<comment type="subcellular location">
    <subcellularLocation>
        <location evidence="1">Mitochondrion membrane</location>
        <topology evidence="1">Multi-pass membrane protein</topology>
    </subcellularLocation>
</comment>
<evidence type="ECO:0000256" key="7">
    <source>
        <dbReference type="ARBA" id="ARBA00022692"/>
    </source>
</evidence>
<dbReference type="PANTHER" id="PTHR11435">
    <property type="entry name" value="NADH UBIQUINONE OXIDOREDUCTASE SUBUNIT ND6"/>
    <property type="match status" value="1"/>
</dbReference>
<evidence type="ECO:0000256" key="8">
    <source>
        <dbReference type="ARBA" id="ARBA00022967"/>
    </source>
</evidence>
<keyword evidence="8" id="KW-1278">Translocase</keyword>
<sequence length="163" mass="19605">MLLTLMLSMLMSIMFMIFKHPVSMMTMILVQTILICCLCGMMTNTWWFSYMLFMVMIGGLLVLFMYMTNVASNEKFKNMKTKHIILMMFMMIFIMFNMENFNFYIKVSDWLNMNEYSLNIIIMKYYNYPSNMILFLMMIYLLITMIMTVKITDLTKGALRQKY</sequence>
<feature type="transmembrane region" description="Helical" evidence="16">
    <location>
        <begin position="132"/>
        <end position="152"/>
    </location>
</feature>
<evidence type="ECO:0000256" key="12">
    <source>
        <dbReference type="ARBA" id="ARBA00023128"/>
    </source>
</evidence>
<dbReference type="PANTHER" id="PTHR11435:SF1">
    <property type="entry name" value="NADH-UBIQUINONE OXIDOREDUCTASE CHAIN 6"/>
    <property type="match status" value="1"/>
</dbReference>
<evidence type="ECO:0000256" key="4">
    <source>
        <dbReference type="ARBA" id="ARBA00021095"/>
    </source>
</evidence>
<evidence type="ECO:0000256" key="13">
    <source>
        <dbReference type="ARBA" id="ARBA00023136"/>
    </source>
</evidence>
<keyword evidence="13 16" id="KW-0472">Membrane</keyword>
<evidence type="ECO:0000256" key="5">
    <source>
        <dbReference type="ARBA" id="ARBA00022448"/>
    </source>
</evidence>
<proteinExistence type="inferred from homology"/>
<keyword evidence="10 16" id="KW-1133">Transmembrane helix</keyword>
<dbReference type="GO" id="GO:0031966">
    <property type="term" value="C:mitochondrial membrane"/>
    <property type="evidence" value="ECO:0007669"/>
    <property type="project" value="UniProtKB-SubCell"/>
</dbReference>